<proteinExistence type="predicted"/>
<keyword evidence="3" id="KW-1185">Reference proteome</keyword>
<dbReference type="InterPro" id="IPR003664">
    <property type="entry name" value="FA_synthesis"/>
</dbReference>
<gene>
    <name evidence="2" type="ORF">GOQ27_04850</name>
</gene>
<feature type="active site" evidence="1">
    <location>
        <position position="362"/>
    </location>
</feature>
<dbReference type="InterPro" id="IPR012116">
    <property type="entry name" value="Gly_reductase_pC_asu"/>
</dbReference>
<dbReference type="PIRSF" id="PIRSF036593">
    <property type="entry name" value="GrdD"/>
    <property type="match status" value="1"/>
</dbReference>
<dbReference type="Gene3D" id="3.40.718.10">
    <property type="entry name" value="Isopropylmalate Dehydrogenase"/>
    <property type="match status" value="1"/>
</dbReference>
<name>A0A942UY63_9FIRM</name>
<dbReference type="NCBIfam" id="NF040747">
    <property type="entry name" value="reduct_C_alpha"/>
    <property type="match status" value="1"/>
</dbReference>
<protein>
    <submittedName>
        <fullName evidence="2">Glycine reductase</fullName>
    </submittedName>
</protein>
<sequence length="394" mass="42325">MSEENVKQLIGKVFNDIATGIETGGFSNKVKVGITLLGSEHGIENIVKGAELASKRNNSYEVVLIGPKVETELRVVEANDEDEQHKKMEELLDSKEIDAAVTMHYNFPIGVSTVGRVVTPGVGKEMFIATTTGTSSPHRVEAMVKNGLSGIITAKAMGIENPSIGILNVDGARQVERALKELNENGYDINFSESMREDGGSVMRGNDLLTGTPDVMITDSLTGNLLMKIFSSFNTGGSYEALGFGYGPGVGDGYKRNILILSRASGIPVVANAIEYGADLAKGNILNVNKAEHKKAKNAKYDEILKGLTKEKNKSEASEEEVKAPKKEIVTGSISGIDIMELEDAVKELWKNGIYAESGMGCTGPIVMVNEEKLSKSIEVLAKSGYTTQESDHC</sequence>
<dbReference type="GO" id="GO:0016747">
    <property type="term" value="F:acyltransferase activity, transferring groups other than amino-acyl groups"/>
    <property type="evidence" value="ECO:0007669"/>
    <property type="project" value="InterPro"/>
</dbReference>
<dbReference type="Proteomes" id="UP000724672">
    <property type="component" value="Unassembled WGS sequence"/>
</dbReference>
<dbReference type="AlphaFoldDB" id="A0A942UY63"/>
<dbReference type="EMBL" id="WSFT01000021">
    <property type="protein sequence ID" value="MBS4537777.1"/>
    <property type="molecule type" value="Genomic_DNA"/>
</dbReference>
<accession>A0A942UY63</accession>
<evidence type="ECO:0000256" key="1">
    <source>
        <dbReference type="PIRSR" id="PIRSR036593-50"/>
    </source>
</evidence>
<reference evidence="2" key="1">
    <citation type="submission" date="2019-12" db="EMBL/GenBank/DDBJ databases">
        <title>Clostridiaceae gen. nov. sp. nov., isolated from sediment in Xinjiang, China.</title>
        <authorList>
            <person name="Zhang R."/>
        </authorList>
    </citation>
    <scope>NUCLEOTIDE SEQUENCE</scope>
    <source>
        <strain evidence="2">D2Q-11</strain>
    </source>
</reference>
<evidence type="ECO:0000313" key="2">
    <source>
        <dbReference type="EMBL" id="MBS4537777.1"/>
    </source>
</evidence>
<dbReference type="RefSeq" id="WP_203365704.1">
    <property type="nucleotide sequence ID" value="NZ_WSFT01000021.1"/>
</dbReference>
<dbReference type="SUPFAM" id="SSF53659">
    <property type="entry name" value="Isocitrate/Isopropylmalate dehydrogenase-like"/>
    <property type="match status" value="1"/>
</dbReference>
<organism evidence="2 3">
    <name type="scientific">Anaeromonas frigoriresistens</name>
    <dbReference type="NCBI Taxonomy" id="2683708"/>
    <lineage>
        <taxon>Bacteria</taxon>
        <taxon>Bacillati</taxon>
        <taxon>Bacillota</taxon>
        <taxon>Tissierellia</taxon>
        <taxon>Tissierellales</taxon>
        <taxon>Thermohalobacteraceae</taxon>
        <taxon>Anaeromonas</taxon>
    </lineage>
</organism>
<dbReference type="GO" id="GO:0006633">
    <property type="term" value="P:fatty acid biosynthetic process"/>
    <property type="evidence" value="ECO:0007669"/>
    <property type="project" value="InterPro"/>
</dbReference>
<evidence type="ECO:0000313" key="3">
    <source>
        <dbReference type="Proteomes" id="UP000724672"/>
    </source>
</evidence>
<comment type="caution">
    <text evidence="2">The sequence shown here is derived from an EMBL/GenBank/DDBJ whole genome shotgun (WGS) entry which is preliminary data.</text>
</comment>
<dbReference type="Pfam" id="PF02504">
    <property type="entry name" value="FA_synthesis"/>
    <property type="match status" value="1"/>
</dbReference>